<dbReference type="PANTHER" id="PTHR43861">
    <property type="entry name" value="TRANS-ACONITATE 2-METHYLTRANSFERASE-RELATED"/>
    <property type="match status" value="1"/>
</dbReference>
<protein>
    <submittedName>
        <fullName evidence="3">Class I SAM-dependent methyltransferase</fullName>
    </submittedName>
</protein>
<dbReference type="InterPro" id="IPR041698">
    <property type="entry name" value="Methyltransf_25"/>
</dbReference>
<dbReference type="EMBL" id="JAPMOU010000023">
    <property type="protein sequence ID" value="MDE1463739.1"/>
    <property type="molecule type" value="Genomic_DNA"/>
</dbReference>
<evidence type="ECO:0000313" key="4">
    <source>
        <dbReference type="Proteomes" id="UP001528823"/>
    </source>
</evidence>
<dbReference type="Gene3D" id="3.40.50.150">
    <property type="entry name" value="Vaccinia Virus protein VP39"/>
    <property type="match status" value="1"/>
</dbReference>
<name>A0ABT5UF73_9GAMM</name>
<proteinExistence type="predicted"/>
<gene>
    <name evidence="3" type="ORF">ORQ98_17430</name>
</gene>
<evidence type="ECO:0000313" key="3">
    <source>
        <dbReference type="EMBL" id="MDE1463739.1"/>
    </source>
</evidence>
<dbReference type="Proteomes" id="UP001528823">
    <property type="component" value="Unassembled WGS sequence"/>
</dbReference>
<feature type="domain" description="Methyltransferase" evidence="2">
    <location>
        <begin position="50"/>
        <end position="144"/>
    </location>
</feature>
<evidence type="ECO:0000259" key="2">
    <source>
        <dbReference type="Pfam" id="PF13649"/>
    </source>
</evidence>
<dbReference type="SUPFAM" id="SSF53335">
    <property type="entry name" value="S-adenosyl-L-methionine-dependent methyltransferases"/>
    <property type="match status" value="1"/>
</dbReference>
<sequence length="255" mass="29326">MANQSDQVWWKQLYDNNLAEILLDNADPQEADKTLLFLKQQLNLQPGQRVLDQCCGTGRLSLALAKQHKVVGVDLIAEYVECAAQKAREQHLQLKLFCDDAFDFYLSPAADLVINWWTSFGYAENDERNIQMIKRAYESLKIGGSFALDFMNVPGLYRSFQTDMMTCVQRKQGKLVLVRHSEIDFNSDILKKDWYYFLENGQRIHHQSQVRLYSPAQLLSFFEMVGFAHVKLYGDLDGQSLSLSSPRCIVVGQRI</sequence>
<reference evidence="3 4" key="1">
    <citation type="submission" date="2022-11" db="EMBL/GenBank/DDBJ databases">
        <title>Spartinivicinus poritis sp. nov., isolated from scleractinian coral Porites lutea.</title>
        <authorList>
            <person name="Zhang G."/>
            <person name="Cai L."/>
            <person name="Wei Q."/>
        </authorList>
    </citation>
    <scope>NUCLEOTIDE SEQUENCE [LARGE SCALE GENOMIC DNA]</scope>
    <source>
        <strain evidence="3 4">A2-2</strain>
    </source>
</reference>
<dbReference type="InterPro" id="IPR029063">
    <property type="entry name" value="SAM-dependent_MTases_sf"/>
</dbReference>
<keyword evidence="3" id="KW-0489">Methyltransferase</keyword>
<dbReference type="CDD" id="cd02440">
    <property type="entry name" value="AdoMet_MTases"/>
    <property type="match status" value="1"/>
</dbReference>
<evidence type="ECO:0000256" key="1">
    <source>
        <dbReference type="ARBA" id="ARBA00022679"/>
    </source>
</evidence>
<comment type="caution">
    <text evidence="3">The sequence shown here is derived from an EMBL/GenBank/DDBJ whole genome shotgun (WGS) entry which is preliminary data.</text>
</comment>
<dbReference type="GO" id="GO:0008168">
    <property type="term" value="F:methyltransferase activity"/>
    <property type="evidence" value="ECO:0007669"/>
    <property type="project" value="UniProtKB-KW"/>
</dbReference>
<dbReference type="GO" id="GO:0032259">
    <property type="term" value="P:methylation"/>
    <property type="evidence" value="ECO:0007669"/>
    <property type="project" value="UniProtKB-KW"/>
</dbReference>
<keyword evidence="1" id="KW-0808">Transferase</keyword>
<keyword evidence="4" id="KW-1185">Reference proteome</keyword>
<dbReference type="RefSeq" id="WP_274690074.1">
    <property type="nucleotide sequence ID" value="NZ_JAPMOU010000023.1"/>
</dbReference>
<organism evidence="3 4">
    <name type="scientific">Spartinivicinus poritis</name>
    <dbReference type="NCBI Taxonomy" id="2994640"/>
    <lineage>
        <taxon>Bacteria</taxon>
        <taxon>Pseudomonadati</taxon>
        <taxon>Pseudomonadota</taxon>
        <taxon>Gammaproteobacteria</taxon>
        <taxon>Oceanospirillales</taxon>
        <taxon>Zooshikellaceae</taxon>
        <taxon>Spartinivicinus</taxon>
    </lineage>
</organism>
<dbReference type="Gene3D" id="2.20.25.110">
    <property type="entry name" value="S-adenosyl-L-methionine-dependent methyltransferases"/>
    <property type="match status" value="1"/>
</dbReference>
<accession>A0ABT5UF73</accession>
<dbReference type="Pfam" id="PF13649">
    <property type="entry name" value="Methyltransf_25"/>
    <property type="match status" value="1"/>
</dbReference>